<reference evidence="7 8" key="2">
    <citation type="submission" date="2020-03" db="EMBL/GenBank/DDBJ databases">
        <authorList>
            <person name="Ichikawa N."/>
            <person name="Kimura A."/>
            <person name="Kitahashi Y."/>
            <person name="Uohara A."/>
        </authorList>
    </citation>
    <scope>NUCLEOTIDE SEQUENCE [LARGE SCALE GENOMIC DNA]</scope>
    <source>
        <strain evidence="7 8">NBRC 105367</strain>
    </source>
</reference>
<dbReference type="GO" id="GO:0055091">
    <property type="term" value="P:phospholipid homeostasis"/>
    <property type="evidence" value="ECO:0007669"/>
    <property type="project" value="TreeGrafter"/>
</dbReference>
<dbReference type="PANTHER" id="PTHR34697">
    <property type="entry name" value="PHOSPHATIDYLGLYCEROL LYSYLTRANSFERASE"/>
    <property type="match status" value="1"/>
</dbReference>
<dbReference type="GO" id="GO:0016755">
    <property type="term" value="F:aminoacyltransferase activity"/>
    <property type="evidence" value="ECO:0007669"/>
    <property type="project" value="TreeGrafter"/>
</dbReference>
<dbReference type="GO" id="GO:0005886">
    <property type="term" value="C:plasma membrane"/>
    <property type="evidence" value="ECO:0007669"/>
    <property type="project" value="UniProtKB-SubCell"/>
</dbReference>
<keyword evidence="2" id="KW-1003">Cell membrane</keyword>
<comment type="subcellular location">
    <subcellularLocation>
        <location evidence="1">Cell membrane</location>
        <topology evidence="1">Multi-pass membrane protein</topology>
    </subcellularLocation>
</comment>
<dbReference type="Proteomes" id="UP000503011">
    <property type="component" value="Chromosome"/>
</dbReference>
<keyword evidence="5 6" id="KW-0472">Membrane</keyword>
<organism evidence="7 8">
    <name type="scientific">Phytohabitans suffuscus</name>
    <dbReference type="NCBI Taxonomy" id="624315"/>
    <lineage>
        <taxon>Bacteria</taxon>
        <taxon>Bacillati</taxon>
        <taxon>Actinomycetota</taxon>
        <taxon>Actinomycetes</taxon>
        <taxon>Micromonosporales</taxon>
        <taxon>Micromonosporaceae</taxon>
    </lineage>
</organism>
<keyword evidence="8" id="KW-1185">Reference proteome</keyword>
<evidence type="ECO:0000256" key="6">
    <source>
        <dbReference type="SAM" id="Phobius"/>
    </source>
</evidence>
<evidence type="ECO:0000256" key="4">
    <source>
        <dbReference type="ARBA" id="ARBA00022989"/>
    </source>
</evidence>
<evidence type="ECO:0000256" key="3">
    <source>
        <dbReference type="ARBA" id="ARBA00022692"/>
    </source>
</evidence>
<evidence type="ECO:0000256" key="5">
    <source>
        <dbReference type="ARBA" id="ARBA00023136"/>
    </source>
</evidence>
<keyword evidence="3 6" id="KW-0812">Transmembrane</keyword>
<dbReference type="RefSeq" id="WP_173161539.1">
    <property type="nucleotide sequence ID" value="NZ_AP022871.1"/>
</dbReference>
<feature type="transmembrane region" description="Helical" evidence="6">
    <location>
        <begin position="6"/>
        <end position="27"/>
    </location>
</feature>
<feature type="transmembrane region" description="Helical" evidence="6">
    <location>
        <begin position="88"/>
        <end position="108"/>
    </location>
</feature>
<keyword evidence="4 6" id="KW-1133">Transmembrane helix</keyword>
<evidence type="ECO:0000313" key="8">
    <source>
        <dbReference type="Proteomes" id="UP000503011"/>
    </source>
</evidence>
<name>A0A6F8YU06_9ACTN</name>
<evidence type="ECO:0000256" key="1">
    <source>
        <dbReference type="ARBA" id="ARBA00004651"/>
    </source>
</evidence>
<feature type="transmembrane region" description="Helical" evidence="6">
    <location>
        <begin position="59"/>
        <end position="76"/>
    </location>
</feature>
<evidence type="ECO:0000313" key="7">
    <source>
        <dbReference type="EMBL" id="BCB89594.1"/>
    </source>
</evidence>
<reference evidence="7 8" key="1">
    <citation type="submission" date="2020-03" db="EMBL/GenBank/DDBJ databases">
        <title>Whole genome shotgun sequence of Phytohabitans suffuscus NBRC 105367.</title>
        <authorList>
            <person name="Komaki H."/>
            <person name="Tamura T."/>
        </authorList>
    </citation>
    <scope>NUCLEOTIDE SEQUENCE [LARGE SCALE GENOMIC DNA]</scope>
    <source>
        <strain evidence="7 8">NBRC 105367</strain>
    </source>
</reference>
<protein>
    <submittedName>
        <fullName evidence="7">Uncharacterized protein</fullName>
    </submittedName>
</protein>
<evidence type="ECO:0000256" key="2">
    <source>
        <dbReference type="ARBA" id="ARBA00022475"/>
    </source>
</evidence>
<dbReference type="InterPro" id="IPR051211">
    <property type="entry name" value="PG_lysyltransferase"/>
</dbReference>
<gene>
    <name evidence="7" type="ORF">Psuf_069070</name>
</gene>
<accession>A0A6F8YU06</accession>
<dbReference type="AlphaFoldDB" id="A0A6F8YU06"/>
<feature type="transmembrane region" description="Helical" evidence="6">
    <location>
        <begin position="34"/>
        <end position="53"/>
    </location>
</feature>
<dbReference type="KEGG" id="psuu:Psuf_069070"/>
<dbReference type="EMBL" id="AP022871">
    <property type="protein sequence ID" value="BCB89594.1"/>
    <property type="molecule type" value="Genomic_DNA"/>
</dbReference>
<sequence length="121" mass="11997">MPRIGVLAANAAAAAAGVLLVLLARGLSRGKRSAWLLTAALAAAASALHLLKGLDVEEAAATAGLLALLVAARHHFRARSDPRARWRAIALAAAAFTTATAFLAGLAGPGTGAALAWLTGG</sequence>
<dbReference type="PANTHER" id="PTHR34697:SF2">
    <property type="entry name" value="PHOSPHATIDYLGLYCEROL LYSYLTRANSFERASE"/>
    <property type="match status" value="1"/>
</dbReference>
<proteinExistence type="predicted"/>